<name>A0AC55CSB3_ECHTE</name>
<keyword evidence="1" id="KW-1185">Reference proteome</keyword>
<accession>A0AC55CSB3</accession>
<evidence type="ECO:0000313" key="2">
    <source>
        <dbReference type="RefSeq" id="XP_045142386.1"/>
    </source>
</evidence>
<sequence length="4580" mass="495266">MSNVRVALRVRPLSKRETEDGGRIIVEVDGKVARIRSLKVDNRSHGFGDSREKVVTFGFDYCYWSVNPEDPQYASQDVVFQDLGTEVLSGAVKGYNICLFAYGQTGSGKTYTMLGTPASVGLTPRICEGLFIREEDHPSLPSSCRIKVSFLEIYNERVRDLLKQSDQKKSYTLRVREHPEMGPYVQGLSQHVVTNYKQVIQLLEAGIANRLTAATHVHAASSRSHAILTVHYTQAVLENDLPSEIASKINLVDLAGSERADPSYCRDRITEGANINKSLVTLGIVISTLAQDSQVFSSCQSLNSAVSDGGDSGVPSSPGASSGGGPFRRQSYIPYRDSVLTWLLKDSLGGNSKTIMVATVSPAHTSYSETMSTLRYASNARNIVNKPRVNEDANVKLIRELREEIRRLKAMLLSFELRNCSSLNDEKDANLKELVLQNELKIDKLTKDWTQQWGDWKALLELYSVDINRRRAGLVIDSSLPHLMALEDDMLSTGVVLYHLKEGTTKIGRVDSDQEQDIVLQGQWIERDHCTITSTCGVVVLHPAQGARCTVNGREVTASCRLTQGAVITLGKAQMFRFNHPAEAAVLRRWRQVGEAAGGTGSLEWLDLDGDVTASRLGLCPLLWKDRRVLGKQCEDYPQPKDGEMPHRARMQQQQCFVEGLRQQILEGQIRAEQELKLDEECINQQIEDNQQWLFGEETWLASLQQERHPCAAEAETDPEAQTGPSPRVRSLKRVVQLRSAEGSVCQKKATFQLERIIKTQQLLEARKSLEQLKTLCWLQDGCTQAPPDLGPSQDAVVPGPRHRSRSTSFSALSLRRLFSQSLPQPHSVLLNWDPTTTAPPMPDPAWHMLEQTASEENMPQAALCPPRTRRLNQNDLCSSGQGRPCTAREAWAMKGASALGICLTVSQGLDRVGKQPRRKPSQDSASLSQPVNKLKSRDEPLGLPPTSQSRRAKALAGSGCVQTQGRKEVDPVTHKAAKGASCGSSHPRGPQQTSGRGKAGRIFRAESKPTSASRASKRQQRVLAARVRDTARKFPHLPHSLKRHHRAGDPDSTAPPTDSSPVVSNAGENDDELSDTNSNYSVDSLSCVGAQAPAELLKPEDPQWEKLGLPEPEKSESDESQLSEDSLTGQGYQTQEDSLNGQHRATGHGYRRTRTRASGRSFIGPPQCGPLALVHKSFSLDSLADAEEELGEDRQERPFLGSPEEMPTESFWRLQSPGMSVVDQETASSSFYLKPPFQPPCGQSEPAVEACHPEKASSLLGLLPSRGSPLMSIDSWFSCDSKINPSSPPRAVGSLCVSPEVQEHQPCRWEKSGYRLSVKELDPSDVDAVLPCSFTLLPCDARNECIAPTSEPPLWRTGGHLQSGADGATSQGRSLPDTAQQATSEASNSSSVSNMLAASAASLTHVGSACERDWAALQQKYLLELSYPVLDAAEEPRPAFPRLEEDSASLAQPVGPGLLSNNFSTHLAKRTRLRAEKEQDRLSARLEVASDFFRPREEEVRYNKTSSAEFESPASGAHICAAENQVPDLMIESCRVRASSLGTSSQGSRKPGLTASSDESFFLGDPCHSDGTTANKGHWPHGWVPLGKNIAGQPGLPRSKGHCPLQEEKADCQAIAKDPTFSFSCSSSFPSDPELNLHSAPWDPFLSSLQPPPLETFYEARSRDALTETALEIPAYRKAGVPYPPPREAWGAGQEPRALHEACLGNDVPGPSPNQSPEFASPQPATSERPADGRAREAPGEVGECLGNGGKGSHGSGSFSGPPNRPPFSPAATEACGFDHQVGILNKKDNLLALMGGEKAPTQSGLSVSSSSSVPGQPLCVCDAGQGQDGVLRPNQPPELDRQCPPGARPAFICEADNLGLEKNMLGETTLSLKSRSVGHSASSPGIVVGQEQDPTPKWEGKSNTGLPGKALPPADSLDELTLPGPESSHERLPGVPSSQERSLSECKRPGKSQERTPDEAAGLKQSKRVTNDEEMARLIRSVVQLEHSILEIGSKQNVPLHASHTRRARKEVAIQDLEKADQVLRPGSPGDHLSFKYQSPFTGQLADVIVRDCGVRERKGLSGCIGRDAQVQSPFETWECTEEIPFVREPLDLAALESSARDTWGYFGTCSAPGEPPKASIHIRRMRALTRERPLLPRPESSSENEDLFSPAASPRGQPYALVGLGEVETMEGFQKIQVAEHISNSKQAELETQGRVEEMATQMGGSWQEEQEMAPQRPPRPHLLCRSRSFSLEADSPRLSQTVAYYQELTSSLPPTPGWPRSSFYAPHSASIFSVDCVLDSTVFKTHDSPLVTGVGRLPQSGDPRSHSARDCSRGTASVAHTAGGGSAGSTVARGAHGPSGAPDSICLKEEDRASASATPRGQGWGLRSTMVDWSTSEGLALQTEAAAQKERASALKWIASQLDERVSGLLEQGDFRDREARQKAGNDDADLGFPTAAFSAPASLTELPSAEPRRQGPSVHASLCLALLEEVRQAKAQGKKFSDSVARRTIVPYGDTLPEPECPSRIPGRPPYKRVDQSESDRPRDEGGALGLGVEPLSDGSGHLLADKRKVLETTPLSVESFQLQPHSESHRSTQPPSQASSPAAPALGRSHCPGELRHLPGEAEQLRCHTSFSGVPEETKEATGTMSSPAPLGSDCLISSLAVQEDRRVEPEKMVPTLSSRSPSSCSEVIRCHITDGTLPGCQESCPEHLEPATQDTTCVGSSGHFSVSKQEGKPSQCVLCGGQSSARPSGPKQDHVQCPGASMGLGEGRASPQQGALRSGALRTVELEDAPQLCENWKQNAGPGLAEACRAGNQHLEPSLWPDQRPSPGSGGIGEETPSSCPQDALDCMLLGTTDSSRALSASWGQEESRALPPLQLCSPQHVTCHTCSPGSSTSPHSGDGCLEKRTSKAVRHATHLPCILPSRACGMNEGGPGHCRESGMCLPHTLKPKGMNVELRQATPISSLTQDCSFPLAADVRTSPLDHLTTDGSSWSAGDPERTFVEKKTIAEFEDAPPLGMCSEPLRKFQDSYTGSQNLQPSQTKPQTPIALERLNAQGLGERHIENELVMQPQHGYLENTISDLPERPQLSTEPRNGSGLNLQIKFVTRLRHFQSTQVDSPWEEEEQQRDQAPSDGASPAQGGHHPSSDDANLNGQIRDARLERETVSKPEKWSLDLKDSATMCLGQSGPRAPVQRLDQPCSGRDRLSSHHRSSLPVIAVFSGPKHSPKALPRPLFSVVDSSWSLQKLNLRMEPPSPAEEETQGPHRFWSPHPKGCCAGELAASSTLGGEACSQRALAHLESRAADHGPLKPPTLPYPTSSALSCMPTPDTKTCWMPGAREQAQKERPEWQLSEADTWRLHFDSSDINPYILPWHPEGPGQIGWKQSVFGSAVDVSCSQTPQGLTPSHVARCSSLGDGLEDQNSPFHSHLSTYANAQDLPSTRSSTENTRASNEASKVEGLGEPHTMTGSEEADRISQLKGPPDEAGPKSKFSLAAGRATGPLDEILLLYPSAADHAGGQAKTSEQGTQTPDSHGLHWSCTDISSATPDASTSVSHLASWASMHSLSLHLSQLLHNTSELLGSLSQPSAARKEQHTEKGSPGGSPRVLRMDSCTQTPVDKGSQTDLSSPPLRLQAPETDPQEVSGTLEELALGALTVSPVGGESPPASEKGEAEEATWEMAECPDLQQENIHCRPQRSLVPLPHWKFQKDALQQKLPSVSPQGSASVTLPLASQPEVSSCLVVSSPCLSSSPSPGLSPNTAESIGEPRIQKKPGLMRTLVVDRASSPILTLSASSQGVCLPPGRLTHPAFLDEPRQGPGKLETSLEPPLDTPAPPGHCSQPSDELGGPQRAEVLQEERSRPLERNNRSALDLSLLGSPQPCPELPVSVLAQPAEEILPRAAQTVPTPVPRSTLASPPLRSEGWRLAKNSVHEDLASPPECGPLSSRRPRQWPGSPETEAASSPLLVEPALWGDGKHCSPGLEAELTDSMRLRESASDPVGACQPDGPPSLGPQVCGAPAPSHLSLQELPAHNKFRDWCGLLDGAPGGRAATQEPGTTAAVDSGEQGERPPQPPGWPHREQIPLQVGAQSRLSVELTEAKLHRGFGEADALLRALHSRTGEALSADCPACIACSGWEAVSGRQKKAIQSLCQERTPSLQHFRRTRSLSPQKQRSLLPHVDFPTRHLDLPSRRREYLQQLRKEVVETTRKSEALPRSAEPPSDIELLLRDYQRAREEAQVEIARARARLREQTEQEKLRIQQQIVSKLLREEEKLHTLASYSPLCTSSNGSLSSGITSGYNSNPALSCQLQSPDSLGDTNLSDSREPWLGDGRGRCAERNSRLCLAGPSWKSSAYGPRASLGSCCCSPSSLSSLGTCFSSSYQDLAKHIVDTSMTDVMAACSDNLHNLFIRQAAAGWNYQGEEQGVQLYYKVFSSTRHGFLGAGMVGQPLPQVWTAVSDPTLWPLYHKPIQSARLHQRVTNSVSLVYLVCGTGLYAWKQPRDFCCVCVEASEGPLSIMAVQSVYDRSMPRPSREVVRGEILPSAWILQPLTLGGKEVTRVVYLAQVELGAPGFPAQLLNSCSKQQPLVIARLASFLGS</sequence>
<proteinExistence type="predicted"/>
<dbReference type="Proteomes" id="UP000694863">
    <property type="component" value="Unplaced"/>
</dbReference>
<protein>
    <submittedName>
        <fullName evidence="2">StAR-related lipid transfer protein 9</fullName>
    </submittedName>
</protein>
<gene>
    <name evidence="2" type="primary">STARD9</name>
</gene>
<reference evidence="2" key="1">
    <citation type="submission" date="2025-08" db="UniProtKB">
        <authorList>
            <consortium name="RefSeq"/>
        </authorList>
    </citation>
    <scope>IDENTIFICATION</scope>
</reference>
<evidence type="ECO:0000313" key="1">
    <source>
        <dbReference type="Proteomes" id="UP000694863"/>
    </source>
</evidence>
<dbReference type="RefSeq" id="XP_045142386.1">
    <property type="nucleotide sequence ID" value="XM_045286451.1"/>
</dbReference>
<organism evidence="1 2">
    <name type="scientific">Echinops telfairi</name>
    <name type="common">Lesser hedgehog tenrec</name>
    <dbReference type="NCBI Taxonomy" id="9371"/>
    <lineage>
        <taxon>Eukaryota</taxon>
        <taxon>Metazoa</taxon>
        <taxon>Chordata</taxon>
        <taxon>Craniata</taxon>
        <taxon>Vertebrata</taxon>
        <taxon>Euteleostomi</taxon>
        <taxon>Mammalia</taxon>
        <taxon>Eutheria</taxon>
        <taxon>Afrotheria</taxon>
        <taxon>Tenrecidae</taxon>
        <taxon>Tenrecinae</taxon>
        <taxon>Echinops</taxon>
    </lineage>
</organism>